<proteinExistence type="predicted"/>
<protein>
    <submittedName>
        <fullName evidence="1">D-amino-acid oxidase</fullName>
    </submittedName>
</protein>
<dbReference type="AlphaFoldDB" id="W9JHC9"/>
<evidence type="ECO:0000313" key="1">
    <source>
        <dbReference type="EMBL" id="EWZ28843.1"/>
    </source>
</evidence>
<gene>
    <name evidence="1" type="ORF">FOZG_17553</name>
</gene>
<reference evidence="1" key="2">
    <citation type="submission" date="2014-02" db="EMBL/GenBank/DDBJ databases">
        <title>Annotation of the Genome Sequence of Fusarium oxysporum Fo47.</title>
        <authorList>
            <consortium name="The Broad Institute Genomics Platform"/>
            <person name="Ma L.-J."/>
            <person name="Corby-Kistler H."/>
            <person name="Broz K."/>
            <person name="Gale L.R."/>
            <person name="Jonkers W."/>
            <person name="O'Donnell K."/>
            <person name="Ploetz R."/>
            <person name="Steinberg C."/>
            <person name="Schwartz D.C."/>
            <person name="VanEtten H."/>
            <person name="Zhou S."/>
            <person name="Young S.K."/>
            <person name="Zeng Q."/>
            <person name="Gargeya S."/>
            <person name="Fitzgerald M."/>
            <person name="Abouelleil A."/>
            <person name="Alvarado L."/>
            <person name="Chapman S.B."/>
            <person name="Gainer-Dewar J."/>
            <person name="Goldberg J."/>
            <person name="Griggs A."/>
            <person name="Gujja S."/>
            <person name="Hansen M."/>
            <person name="Howarth C."/>
            <person name="Imamovic A."/>
            <person name="Ireland A."/>
            <person name="Larimer J."/>
            <person name="McCowan C."/>
            <person name="Murphy C."/>
            <person name="Pearson M."/>
            <person name="Poon T.W."/>
            <person name="Priest M."/>
            <person name="Roberts A."/>
            <person name="Saif S."/>
            <person name="Shea T."/>
            <person name="Sykes S."/>
            <person name="Wortman J."/>
            <person name="Nusbaum C."/>
            <person name="Birren B."/>
        </authorList>
    </citation>
    <scope>NUCLEOTIDE SEQUENCE</scope>
    <source>
        <strain evidence="1">Fo47</strain>
    </source>
</reference>
<dbReference type="HOGENOM" id="CLU_2671141_0_0_1"/>
<dbReference type="EMBL" id="KI981472">
    <property type="protein sequence ID" value="EWZ28843.1"/>
    <property type="molecule type" value="Genomic_DNA"/>
</dbReference>
<sequence length="75" mass="8640">MKNNIIVIWIQSNLVTIIAKHMPGDYDIEYASPWAGANFLPSNMNRGSEWGRRTWLHIQRLATQVPEAGIHLQLR</sequence>
<dbReference type="Gene3D" id="3.40.50.720">
    <property type="entry name" value="NAD(P)-binding Rossmann-like Domain"/>
    <property type="match status" value="1"/>
</dbReference>
<dbReference type="VEuPathDB" id="FungiDB:FOZG_17553"/>
<accession>W9JHC9</accession>
<dbReference type="Proteomes" id="UP000030766">
    <property type="component" value="Unassembled WGS sequence"/>
</dbReference>
<organism evidence="1">
    <name type="scientific">Fusarium oxysporum Fo47</name>
    <dbReference type="NCBI Taxonomy" id="660027"/>
    <lineage>
        <taxon>Eukaryota</taxon>
        <taxon>Fungi</taxon>
        <taxon>Dikarya</taxon>
        <taxon>Ascomycota</taxon>
        <taxon>Pezizomycotina</taxon>
        <taxon>Sordariomycetes</taxon>
        <taxon>Hypocreomycetidae</taxon>
        <taxon>Hypocreales</taxon>
        <taxon>Nectriaceae</taxon>
        <taxon>Fusarium</taxon>
        <taxon>Fusarium oxysporum species complex</taxon>
    </lineage>
</organism>
<reference evidence="1" key="1">
    <citation type="submission" date="2011-06" db="EMBL/GenBank/DDBJ databases">
        <title>The Genome Sequence of Fusarium oxysporum Fo47.</title>
        <authorList>
            <consortium name="The Broad Institute Genome Sequencing Platform"/>
            <person name="Ma L.-J."/>
            <person name="Gale L.R."/>
            <person name="Schwartz D.C."/>
            <person name="Zhou S."/>
            <person name="Corby-Kistler H."/>
            <person name="Young S.K."/>
            <person name="Zeng Q."/>
            <person name="Gargeya S."/>
            <person name="Fitzgerald M."/>
            <person name="Haas B."/>
            <person name="Abouelleil A."/>
            <person name="Alvarado L."/>
            <person name="Arachchi H.M."/>
            <person name="Berlin A."/>
            <person name="Brown A."/>
            <person name="Chapman S.B."/>
            <person name="Chen Z."/>
            <person name="Dunbar C."/>
            <person name="Freedman E."/>
            <person name="Gearin G."/>
            <person name="Gellesch M."/>
            <person name="Goldberg J."/>
            <person name="Griggs A."/>
            <person name="Gujja S."/>
            <person name="Heiman D."/>
            <person name="Howarth C."/>
            <person name="Larson L."/>
            <person name="Lui A."/>
            <person name="MacDonald P.J.P."/>
            <person name="Mehta T."/>
            <person name="Montmayeur A."/>
            <person name="Murphy C."/>
            <person name="Neiman D."/>
            <person name="Pearson M."/>
            <person name="Priest M."/>
            <person name="Roberts A."/>
            <person name="Saif S."/>
            <person name="Shea T."/>
            <person name="Shenoy N."/>
            <person name="Sisk P."/>
            <person name="Stolte C."/>
            <person name="Sykes S."/>
            <person name="Wortman J."/>
            <person name="Nusbaum C."/>
            <person name="Birren B."/>
        </authorList>
    </citation>
    <scope>NUCLEOTIDE SEQUENCE [LARGE SCALE GENOMIC DNA]</scope>
    <source>
        <strain evidence="1">Fo47</strain>
    </source>
</reference>
<name>W9JHC9_FUSOX</name>